<accession>A0A3G3K1C6</accession>
<reference evidence="3 4" key="1">
    <citation type="submission" date="2018-10" db="EMBL/GenBank/DDBJ databases">
        <title>Genome Sequence of Cohnella sp.</title>
        <authorList>
            <person name="Srinivasan S."/>
            <person name="Kim M.K."/>
        </authorList>
    </citation>
    <scope>NUCLEOTIDE SEQUENCE [LARGE SCALE GENOMIC DNA]</scope>
    <source>
        <strain evidence="3 4">18JY8-7</strain>
    </source>
</reference>
<evidence type="ECO:0000256" key="1">
    <source>
        <dbReference type="SAM" id="SignalP"/>
    </source>
</evidence>
<feature type="domain" description="SLH" evidence="2">
    <location>
        <begin position="1242"/>
        <end position="1314"/>
    </location>
</feature>
<dbReference type="PROSITE" id="PS51272">
    <property type="entry name" value="SLH"/>
    <property type="match status" value="3"/>
</dbReference>
<feature type="domain" description="SLH" evidence="2">
    <location>
        <begin position="1173"/>
        <end position="1236"/>
    </location>
</feature>
<feature type="domain" description="SLH" evidence="2">
    <location>
        <begin position="1108"/>
        <end position="1171"/>
    </location>
</feature>
<dbReference type="RefSeq" id="WP_123042262.1">
    <property type="nucleotide sequence ID" value="NZ_CP033433.1"/>
</dbReference>
<dbReference type="KEGG" id="coh:EAV92_17380"/>
<name>A0A3G3K1C6_9BACL</name>
<keyword evidence="1" id="KW-0732">Signal</keyword>
<dbReference type="Pfam" id="PF00395">
    <property type="entry name" value="SLH"/>
    <property type="match status" value="3"/>
</dbReference>
<evidence type="ECO:0000313" key="4">
    <source>
        <dbReference type="Proteomes" id="UP000269097"/>
    </source>
</evidence>
<feature type="chain" id="PRO_5017948903" evidence="1">
    <location>
        <begin position="32"/>
        <end position="1316"/>
    </location>
</feature>
<keyword evidence="4" id="KW-1185">Reference proteome</keyword>
<protein>
    <submittedName>
        <fullName evidence="3">S-layer homology domain-containing protein</fullName>
    </submittedName>
</protein>
<evidence type="ECO:0000313" key="3">
    <source>
        <dbReference type="EMBL" id="AYQ74180.1"/>
    </source>
</evidence>
<dbReference type="Proteomes" id="UP000269097">
    <property type="component" value="Chromosome"/>
</dbReference>
<evidence type="ECO:0000259" key="2">
    <source>
        <dbReference type="PROSITE" id="PS51272"/>
    </source>
</evidence>
<gene>
    <name evidence="3" type="ORF">EAV92_17380</name>
</gene>
<dbReference type="EMBL" id="CP033433">
    <property type="protein sequence ID" value="AYQ74180.1"/>
    <property type="molecule type" value="Genomic_DNA"/>
</dbReference>
<dbReference type="InterPro" id="IPR001119">
    <property type="entry name" value="SLH_dom"/>
</dbReference>
<feature type="signal peptide" evidence="1">
    <location>
        <begin position="1"/>
        <end position="31"/>
    </location>
</feature>
<proteinExistence type="predicted"/>
<organism evidence="3 4">
    <name type="scientific">Cohnella candidum</name>
    <dbReference type="NCBI Taxonomy" id="2674991"/>
    <lineage>
        <taxon>Bacteria</taxon>
        <taxon>Bacillati</taxon>
        <taxon>Bacillota</taxon>
        <taxon>Bacilli</taxon>
        <taxon>Bacillales</taxon>
        <taxon>Paenibacillaceae</taxon>
        <taxon>Cohnella</taxon>
    </lineage>
</organism>
<sequence length="1316" mass="144030">MQRMKRAMAWLMMGLLILSLLPPGLAKQAHAAGATATYFIPDIVEFGNTSKLSTTDNSDPTLFLSRDTVYTTTSPTFTVTGTFTSVSKDSLKVKIEQLIPKGDSSGTTRWDVDSTRTTAGTVLADTGSTNRFTANNLTLFSGMNKITFTGLTGSVERSDTFYILYDRVPYLQSLKVNGGGTSTVLSEGSPAVVESTSVTLQGVAKNINSMSVAINGGKAIIGSVMDDGTFYSPSLALQPGLNDLTITIKSLSDSVVINRSIYAFNKTQPFTSMKLIVGGTDETELMNNSNPIVTSGYAGLGNQALLQFTLLVPYDANIPFEGNADYYINDSSSKTTIAFTPTDSETIIPGNDGITPQYRLITFTTDYFTFKPNSDNTADLKNQTFNLVVGYKGTSMTYSGKFTFLPGETLIEKMYYLPNYDETGTDFDNITKMPLDGAEVSDQDFWVLVKTAPGAGSPDLNGVYLPLGNTALVIDNGSIMADDAKGYYAYKITGFNSGQQKVRFTLGTSQAGYSASINYSTQDYIYVADIYDGMTKYFDSREDNKITVSGEYIGFKNYTSSEYFVNGVTPADPVLGVDSTNRKFNLELTVGADDSPLSFGENRIVFVGKTTVNGIVREIRKEIRIYIIDTNVSRIDKFQPTVAPALDSDRQALPDSTVKDPPYTQDIMDRIFPVSPEFLFKDSKYTTSQLKYDLVIKGGGATTVNLKFGSDTIFTKQLADPSSSELIEDGSDGLSGNFGSLKYDFAGDQDNFILRIKNIDFTVPGSHVYNLELINSTGARTNQRLEIVREVSAYRILSPQPTVGNDIVVNKNFVRFDIEAEGATDVLINGVSSTKRQDVNNRFVYDFVGLKPDKLTSIKIQIVRPQGSINDKINVYYTSAIQVDSQYMQAMATKLSVFNKTVELSFPKGTVLKSAQPNSAGVYKFYTDNKLLFGIADPKDGVVDRRNDYGNIINRDADGRSNSGATTITIPDINVQRFNSTETTGKFTRVSQIYWINGGWGEEGDKTSPLYKPAINGQAPYFIEGNTVRAFADPSDPIPEERKIIPSNRGTLKLSFNENVVDEVSYTISAFRFTDKGVWENVGGEVDMKKHTVTVPFDEFGYYMVGKLKSGYSDITNHPWARNILNGLYSKGIMTNLRFDEFGADDQTTRGEFATLLVKGLNIKLNYDDNQSFTDVVPGAKSATWDYEHIETAARAGIVSGLSEGSFGPDIKVTREDAAVMIARALKLKLAVNDSKLEAALAKAFVDSASAQIYARPSILAVTKAGVMSGTPVTIPGQKKPMYNFNPKSNLTRAEAGAITVKLLQKFTKIFPKNFS</sequence>